<evidence type="ECO:0000313" key="3">
    <source>
        <dbReference type="EMBL" id="KAG0275044.1"/>
    </source>
</evidence>
<accession>A0AAD4H5X0</accession>
<feature type="region of interest" description="Disordered" evidence="1">
    <location>
        <begin position="374"/>
        <end position="396"/>
    </location>
</feature>
<reference evidence="3" key="1">
    <citation type="journal article" date="2020" name="Fungal Divers.">
        <title>Resolving the Mortierellaceae phylogeny through synthesis of multi-gene phylogenetics and phylogenomics.</title>
        <authorList>
            <person name="Vandepol N."/>
            <person name="Liber J."/>
            <person name="Desiro A."/>
            <person name="Na H."/>
            <person name="Kennedy M."/>
            <person name="Barry K."/>
            <person name="Grigoriev I.V."/>
            <person name="Miller A.N."/>
            <person name="O'Donnell K."/>
            <person name="Stajich J.E."/>
            <person name="Bonito G."/>
        </authorList>
    </citation>
    <scope>NUCLEOTIDE SEQUENCE</scope>
    <source>
        <strain evidence="3">NRRL 28262</strain>
    </source>
</reference>
<dbReference type="EMBL" id="JAAAIL010000531">
    <property type="protein sequence ID" value="KAG0275044.1"/>
    <property type="molecule type" value="Genomic_DNA"/>
</dbReference>
<evidence type="ECO:0000313" key="4">
    <source>
        <dbReference type="Proteomes" id="UP001194580"/>
    </source>
</evidence>
<keyword evidence="4" id="KW-1185">Reference proteome</keyword>
<keyword evidence="2" id="KW-0812">Transmembrane</keyword>
<protein>
    <submittedName>
        <fullName evidence="3">Uncharacterized protein</fullName>
    </submittedName>
</protein>
<gene>
    <name evidence="3" type="ORF">BGZ95_009242</name>
</gene>
<comment type="caution">
    <text evidence="3">The sequence shown here is derived from an EMBL/GenBank/DDBJ whole genome shotgun (WGS) entry which is preliminary data.</text>
</comment>
<feature type="transmembrane region" description="Helical" evidence="2">
    <location>
        <begin position="342"/>
        <end position="364"/>
    </location>
</feature>
<evidence type="ECO:0000256" key="2">
    <source>
        <dbReference type="SAM" id="Phobius"/>
    </source>
</evidence>
<dbReference type="Proteomes" id="UP001194580">
    <property type="component" value="Unassembled WGS sequence"/>
</dbReference>
<sequence length="558" mass="59664">MSSTIPNYAQACLAADNANSGVYLVGAPASSVGRLEVNYVSVANINTPTASSLGYRVDTVAWASGAPKACFSYPSDTQANSGIKVIQFSENKSYMSTIQPDGTVGNASLFHGVAYTSHRLFTLSGTFRDFDMFNVFTNSTSLVTSTRWMGVRLSFTEGVPSYREEVLGHYPTVSPLVAVGTYSSFTGNYSKGYSVVFDTAGRGQAFPALGSSVATPTTAEKVLTLGIPVDVNMNEIKLTADAIPVTLANTGLIVDKALDGSTVVYSINPDESATLNQITSTGGSPPFSAAMALTALNKHIITYTPSIEGVPVFNSFDTTTGIWSGPGLMNGGGTAPGSSVSLAAIIGGTMGALLLIALVVLLIFRRLRHRQAQQKSTKDASVGHQDNNADQFDSGDDQAKFPLYQIHQQQPGQHQLYNQQQPGQDLFSRPLFLHEQSYYQTPAPFQPQPIQEMYLKSPLIFVPPPPPVNVNALVSYEPYQQHTDHLASHAVEYVNNDNNSSAYKQLVVANDTPATTATVTATVVPPTKPQTLSPQYVPPTELESTGRSPQFFSNSVTL</sequence>
<dbReference type="AlphaFoldDB" id="A0AAD4H5X0"/>
<keyword evidence="2" id="KW-1133">Transmembrane helix</keyword>
<feature type="region of interest" description="Disordered" evidence="1">
    <location>
        <begin position="526"/>
        <end position="558"/>
    </location>
</feature>
<proteinExistence type="predicted"/>
<keyword evidence="2" id="KW-0472">Membrane</keyword>
<name>A0AAD4H5X0_9FUNG</name>
<evidence type="ECO:0000256" key="1">
    <source>
        <dbReference type="SAM" id="MobiDB-lite"/>
    </source>
</evidence>
<feature type="compositionally biased region" description="Polar residues" evidence="1">
    <location>
        <begin position="542"/>
        <end position="558"/>
    </location>
</feature>
<organism evidence="3 4">
    <name type="scientific">Linnemannia exigua</name>
    <dbReference type="NCBI Taxonomy" id="604196"/>
    <lineage>
        <taxon>Eukaryota</taxon>
        <taxon>Fungi</taxon>
        <taxon>Fungi incertae sedis</taxon>
        <taxon>Mucoromycota</taxon>
        <taxon>Mortierellomycotina</taxon>
        <taxon>Mortierellomycetes</taxon>
        <taxon>Mortierellales</taxon>
        <taxon>Mortierellaceae</taxon>
        <taxon>Linnemannia</taxon>
    </lineage>
</organism>